<dbReference type="Gene3D" id="2.60.40.10">
    <property type="entry name" value="Immunoglobulins"/>
    <property type="match status" value="1"/>
</dbReference>
<dbReference type="PROSITE" id="PS50835">
    <property type="entry name" value="IG_LIKE"/>
    <property type="match status" value="1"/>
</dbReference>
<reference evidence="2 3" key="1">
    <citation type="journal article" date="2004" name="J. Virol.">
        <title>Functional genomics analysis of Singapore grouper iridovirus: complete sequence determination and proteomic analysis.</title>
        <authorList>
            <person name="Song W.J."/>
            <person name="Qin Q.W."/>
            <person name="Qiu J."/>
            <person name="Huang C.H."/>
            <person name="Wang F."/>
            <person name="Hew C.L."/>
        </authorList>
    </citation>
    <scope>NUCLEOTIDE SEQUENCE [LARGE SCALE GENOMIC DNA]</scope>
</reference>
<organism evidence="2 3">
    <name type="scientific">Singapore grouper iridovirus</name>
    <dbReference type="NCBI Taxonomy" id="262968"/>
    <lineage>
        <taxon>Viruses</taxon>
        <taxon>Varidnaviria</taxon>
        <taxon>Bamfordvirae</taxon>
        <taxon>Nucleocytoviricota</taxon>
        <taxon>Megaviricetes</taxon>
        <taxon>Pimascovirales</taxon>
        <taxon>Pimascovirales incertae sedis</taxon>
        <taxon>Iridoviridae</taxon>
        <taxon>Alphairidovirinae</taxon>
        <taxon>Ranavirus</taxon>
        <taxon>Ranavirus epinephelus1</taxon>
    </lineage>
</organism>
<dbReference type="InterPro" id="IPR007110">
    <property type="entry name" value="Ig-like_dom"/>
</dbReference>
<evidence type="ECO:0000313" key="2">
    <source>
        <dbReference type="EMBL" id="AAS18043.1"/>
    </source>
</evidence>
<gene>
    <name evidence="2" type="ORF">ORF028L</name>
</gene>
<feature type="domain" description="Ig-like" evidence="1">
    <location>
        <begin position="113"/>
        <end position="207"/>
    </location>
</feature>
<dbReference type="GeneID" id="3197029"/>
<proteinExistence type="predicted"/>
<protein>
    <recommendedName>
        <fullName evidence="1">Ig-like domain-containing protein</fullName>
    </recommendedName>
</protein>
<dbReference type="EMBL" id="AY521625">
    <property type="protein sequence ID" value="AAS18043.1"/>
    <property type="molecule type" value="Genomic_DNA"/>
</dbReference>
<dbReference type="InterPro" id="IPR013783">
    <property type="entry name" value="Ig-like_fold"/>
</dbReference>
<sequence>MYFTIAVLACVAVCAESANVTCFLGGACVILCKIPVTRTHSIHVYHKLQFGGKSTLFSQSPDEHKPKNASGSLFKDRVVYNGGALMKGDDFLSILNFTLSDQGWYSCFYTAQPEDARTMEVLTTDAYIINANPILGARIAIGENSTLACKVQTAKGFSIGVRYDALRWAEMDNVNETRTFRATLNREAEGLFTCEASAGQHVQKTATLLARAVYVSDGFPLRASCENNSIAFAIWKYENELITEIGGAITAEWNESAAVTEFAELRVSAARVKEGNYICVTREGERVILIRVRNARAPHSAAPVVCAIVGISLAVTCAVRKYVMGSVHTTAKILNIV</sequence>
<dbReference type="SUPFAM" id="SSF48726">
    <property type="entry name" value="Immunoglobulin"/>
    <property type="match status" value="1"/>
</dbReference>
<evidence type="ECO:0000259" key="1">
    <source>
        <dbReference type="PROSITE" id="PS50835"/>
    </source>
</evidence>
<dbReference type="Proteomes" id="UP000172127">
    <property type="component" value="Segment"/>
</dbReference>
<dbReference type="InterPro" id="IPR036179">
    <property type="entry name" value="Ig-like_dom_sf"/>
</dbReference>
<name>Q5YFN7_9VIRU</name>
<evidence type="ECO:0000313" key="3">
    <source>
        <dbReference type="Proteomes" id="UP000172127"/>
    </source>
</evidence>
<dbReference type="KEGG" id="vg:3197029"/>
<accession>Q5YFN7</accession>
<keyword evidence="3" id="KW-1185">Reference proteome</keyword>
<dbReference type="RefSeq" id="YP_164123.1">
    <property type="nucleotide sequence ID" value="NC_006549.1"/>
</dbReference>